<protein>
    <submittedName>
        <fullName evidence="2">Putative metal-binding membrane protein</fullName>
    </submittedName>
</protein>
<name>A0A841H0C1_9BACT</name>
<keyword evidence="1" id="KW-0472">Membrane</keyword>
<dbReference type="RefSeq" id="WP_170036765.1">
    <property type="nucleotide sequence ID" value="NZ_JABDTL010000002.1"/>
</dbReference>
<evidence type="ECO:0000313" key="3">
    <source>
        <dbReference type="Proteomes" id="UP000582837"/>
    </source>
</evidence>
<evidence type="ECO:0000313" key="2">
    <source>
        <dbReference type="EMBL" id="MBB6071389.1"/>
    </source>
</evidence>
<comment type="caution">
    <text evidence="2">The sequence shown here is derived from an EMBL/GenBank/DDBJ whole genome shotgun (WGS) entry which is preliminary data.</text>
</comment>
<accession>A0A841H0C1</accession>
<feature type="transmembrane region" description="Helical" evidence="1">
    <location>
        <begin position="155"/>
        <end position="181"/>
    </location>
</feature>
<keyword evidence="3" id="KW-1185">Reference proteome</keyword>
<evidence type="ECO:0000256" key="1">
    <source>
        <dbReference type="SAM" id="Phobius"/>
    </source>
</evidence>
<feature type="transmembrane region" description="Helical" evidence="1">
    <location>
        <begin position="30"/>
        <end position="51"/>
    </location>
</feature>
<dbReference type="AlphaFoldDB" id="A0A841H0C1"/>
<keyword evidence="1" id="KW-0812">Transmembrane</keyword>
<sequence>MTDGVAPMIGGAGTTGGARMTVGAGTFADIGALILRAALMIMAMMLPLVLANVRHAAFSSLSARRHRAIAGFVAGFLALWIPAQLLIEGAAAVLGSYAGWLAAAAVVGLAAAAWEASPMRRTRARRCHATAPLAPRGWRADADCIRYGVMTGRHCVVSCWVLMALCSAAGHALPVMGAVFALQWAARDARWNALRWTAAVLVAVSVADAGLLRA</sequence>
<dbReference type="InterPro" id="IPR018688">
    <property type="entry name" value="PpoB2-like"/>
</dbReference>
<feature type="transmembrane region" description="Helical" evidence="1">
    <location>
        <begin position="193"/>
        <end position="212"/>
    </location>
</feature>
<dbReference type="EMBL" id="JACHIA010000008">
    <property type="protein sequence ID" value="MBB6071389.1"/>
    <property type="molecule type" value="Genomic_DNA"/>
</dbReference>
<proteinExistence type="predicted"/>
<dbReference type="Proteomes" id="UP000582837">
    <property type="component" value="Unassembled WGS sequence"/>
</dbReference>
<gene>
    <name evidence="2" type="ORF">HNQ61_003013</name>
</gene>
<dbReference type="Pfam" id="PF09948">
    <property type="entry name" value="PpoB2"/>
    <property type="match status" value="1"/>
</dbReference>
<reference evidence="2 3" key="1">
    <citation type="submission" date="2020-08" db="EMBL/GenBank/DDBJ databases">
        <title>Genomic Encyclopedia of Type Strains, Phase IV (KMG-IV): sequencing the most valuable type-strain genomes for metagenomic binning, comparative biology and taxonomic classification.</title>
        <authorList>
            <person name="Goeker M."/>
        </authorList>
    </citation>
    <scope>NUCLEOTIDE SEQUENCE [LARGE SCALE GENOMIC DNA]</scope>
    <source>
        <strain evidence="2 3">DSM 29007</strain>
    </source>
</reference>
<keyword evidence="1" id="KW-1133">Transmembrane helix</keyword>
<feature type="transmembrane region" description="Helical" evidence="1">
    <location>
        <begin position="97"/>
        <end position="116"/>
    </location>
</feature>
<feature type="transmembrane region" description="Helical" evidence="1">
    <location>
        <begin position="72"/>
        <end position="91"/>
    </location>
</feature>
<organism evidence="2 3">
    <name type="scientific">Longimicrobium terrae</name>
    <dbReference type="NCBI Taxonomy" id="1639882"/>
    <lineage>
        <taxon>Bacteria</taxon>
        <taxon>Pseudomonadati</taxon>
        <taxon>Gemmatimonadota</taxon>
        <taxon>Longimicrobiia</taxon>
        <taxon>Longimicrobiales</taxon>
        <taxon>Longimicrobiaceae</taxon>
        <taxon>Longimicrobium</taxon>
    </lineage>
</organism>